<evidence type="ECO:0000313" key="1">
    <source>
        <dbReference type="EMBL" id="TLX44836.1"/>
    </source>
</evidence>
<dbReference type="PANTHER" id="PTHR35271:SF1">
    <property type="entry name" value="ABC TRANSPORTER, SUBSTRATE-BINDING LIPOPROTEIN"/>
    <property type="match status" value="1"/>
</dbReference>
<dbReference type="PANTHER" id="PTHR35271">
    <property type="entry name" value="ABC TRANSPORTER, SUBSTRATE-BINDING LIPOPROTEIN-RELATED"/>
    <property type="match status" value="1"/>
</dbReference>
<dbReference type="Gene3D" id="3.40.50.2300">
    <property type="match status" value="2"/>
</dbReference>
<dbReference type="Pfam" id="PF04392">
    <property type="entry name" value="ABC_sub_bind"/>
    <property type="match status" value="1"/>
</dbReference>
<reference evidence="1 2" key="1">
    <citation type="submission" date="2019-05" db="EMBL/GenBank/DDBJ databases">
        <authorList>
            <person name="Zhou X."/>
        </authorList>
    </citation>
    <scope>NUCLEOTIDE SEQUENCE [LARGE SCALE GENOMIC DNA]</scope>
    <source>
        <strain evidence="1 2">DSM 432</strain>
    </source>
</reference>
<evidence type="ECO:0000313" key="2">
    <source>
        <dbReference type="Proteomes" id="UP000305131"/>
    </source>
</evidence>
<proteinExistence type="predicted"/>
<dbReference type="EMBL" id="VAUP01000004">
    <property type="protein sequence ID" value="TLX44836.1"/>
    <property type="molecule type" value="Genomic_DNA"/>
</dbReference>
<dbReference type="OrthoDB" id="9776955at2"/>
<dbReference type="GeneID" id="95772223"/>
<protein>
    <recommendedName>
        <fullName evidence="3">ABC transporter substrate-binding protein</fullName>
    </recommendedName>
</protein>
<accession>A0A6C1KV79</accession>
<comment type="caution">
    <text evidence="1">The sequence shown here is derived from an EMBL/GenBank/DDBJ whole genome shotgun (WGS) entry which is preliminary data.</text>
</comment>
<evidence type="ECO:0008006" key="3">
    <source>
        <dbReference type="Google" id="ProtNLM"/>
    </source>
</evidence>
<name>A0A6C1KV79_XANAU</name>
<dbReference type="CDD" id="cd06325">
    <property type="entry name" value="PBP1_ABC_unchar_transporter"/>
    <property type="match status" value="1"/>
</dbReference>
<sequence>MMRIWDRRQLGIALGCAVLWPAGHVLAQTIEKKPRRIGLMMAVSAGDTEGNARVEAFRKGLGEAGGDAAADIEVDVVWYKGNFEVAQTETKTLLQRGVDVIVVNGTPGMDAIRASGTQLPIIFVVVSNPVGVGYVPNLSRPGGNITGFSTFEPEMAGKWLQILRQLAPGMKNVNMLLDPKFKGFNSLLEAVEEIAPRHGIVAHAARASSLAEIEAALAEIARQDMPGLIVSPSPINTVNRRALIEGANAARIPAIYPFRFYVRDGALAAYGFNAADQFRRAAGYAIRILRGEKPGDLPVQSPSLFEFGINLNTARQIGITVPQALLVSADEIIE</sequence>
<dbReference type="RefSeq" id="WP_138397837.1">
    <property type="nucleotide sequence ID" value="NZ_JBAFVI010000009.1"/>
</dbReference>
<organism evidence="1 2">
    <name type="scientific">Xanthobacter autotrophicus</name>
    <dbReference type="NCBI Taxonomy" id="280"/>
    <lineage>
        <taxon>Bacteria</taxon>
        <taxon>Pseudomonadati</taxon>
        <taxon>Pseudomonadota</taxon>
        <taxon>Alphaproteobacteria</taxon>
        <taxon>Hyphomicrobiales</taxon>
        <taxon>Xanthobacteraceae</taxon>
        <taxon>Xanthobacter</taxon>
    </lineage>
</organism>
<dbReference type="InterPro" id="IPR007487">
    <property type="entry name" value="ABC_transpt-TYRBP-like"/>
</dbReference>
<dbReference type="Proteomes" id="UP000305131">
    <property type="component" value="Unassembled WGS sequence"/>
</dbReference>
<dbReference type="AlphaFoldDB" id="A0A6C1KV79"/>
<gene>
    <name evidence="1" type="ORF">FBQ73_01970</name>
</gene>